<comment type="caution">
    <text evidence="1">The sequence shown here is derived from an EMBL/GenBank/DDBJ whole genome shotgun (WGS) entry which is preliminary data.</text>
</comment>
<protein>
    <submittedName>
        <fullName evidence="1">Uncharacterized protein</fullName>
    </submittedName>
</protein>
<sequence>MAINDNALVVPGSGTLFIAPKNTPMPATGLSAFTLTGTAPEGWTNIGHTSTSETFAFAKEGGEATNLPTWIKSIARTVYSAVSWTLTGTSLQVDKTVFDLAFNGWLNDTNKSYVVPSAIKGKEVALFLLATDATGGLGFYMPNASTSLGEAPTIDVENFFGVQIVASIGSADASAIPAGPDGTPGLMEVFGPVAFEEVAPVQA</sequence>
<reference evidence="1 2" key="1">
    <citation type="submission" date="2020-02" db="EMBL/GenBank/DDBJ databases">
        <title>Sequencing the genomes of 1000 actinobacteria strains.</title>
        <authorList>
            <person name="Klenk H.-P."/>
        </authorList>
    </citation>
    <scope>NUCLEOTIDE SEQUENCE [LARGE SCALE GENOMIC DNA]</scope>
    <source>
        <strain evidence="1 2">DSM 27960</strain>
    </source>
</reference>
<dbReference type="InterPro" id="IPR058154">
    <property type="entry name" value="Bxb1_TTP-like"/>
</dbReference>
<proteinExistence type="predicted"/>
<name>A0A7X5TTX5_9MICO</name>
<keyword evidence="2" id="KW-1185">Reference proteome</keyword>
<dbReference type="Proteomes" id="UP000541033">
    <property type="component" value="Unassembled WGS sequence"/>
</dbReference>
<dbReference type="EMBL" id="JAAMOX010000001">
    <property type="protein sequence ID" value="NIH53753.1"/>
    <property type="molecule type" value="Genomic_DNA"/>
</dbReference>
<evidence type="ECO:0000313" key="1">
    <source>
        <dbReference type="EMBL" id="NIH53753.1"/>
    </source>
</evidence>
<dbReference type="AlphaFoldDB" id="A0A7X5TTX5"/>
<accession>A0A7X5TTX5</accession>
<dbReference type="Pfam" id="PF25681">
    <property type="entry name" value="Phage_TTP_17"/>
    <property type="match status" value="1"/>
</dbReference>
<evidence type="ECO:0000313" key="2">
    <source>
        <dbReference type="Proteomes" id="UP000541033"/>
    </source>
</evidence>
<organism evidence="1 2">
    <name type="scientific">Lysinibacter cavernae</name>
    <dbReference type="NCBI Taxonomy" id="1640652"/>
    <lineage>
        <taxon>Bacteria</taxon>
        <taxon>Bacillati</taxon>
        <taxon>Actinomycetota</taxon>
        <taxon>Actinomycetes</taxon>
        <taxon>Micrococcales</taxon>
        <taxon>Microbacteriaceae</taxon>
        <taxon>Lysinibacter</taxon>
    </lineage>
</organism>
<dbReference type="RefSeq" id="WP_167149622.1">
    <property type="nucleotide sequence ID" value="NZ_JAAMOX010000001.1"/>
</dbReference>
<gene>
    <name evidence="1" type="ORF">FHX76_001621</name>
</gene>